<dbReference type="InterPro" id="IPR044824">
    <property type="entry name" value="MAIN-like"/>
</dbReference>
<organism evidence="1 2">
    <name type="scientific">Rhododendron griersonianum</name>
    <dbReference type="NCBI Taxonomy" id="479676"/>
    <lineage>
        <taxon>Eukaryota</taxon>
        <taxon>Viridiplantae</taxon>
        <taxon>Streptophyta</taxon>
        <taxon>Embryophyta</taxon>
        <taxon>Tracheophyta</taxon>
        <taxon>Spermatophyta</taxon>
        <taxon>Magnoliopsida</taxon>
        <taxon>eudicotyledons</taxon>
        <taxon>Gunneridae</taxon>
        <taxon>Pentapetalae</taxon>
        <taxon>asterids</taxon>
        <taxon>Ericales</taxon>
        <taxon>Ericaceae</taxon>
        <taxon>Ericoideae</taxon>
        <taxon>Rhodoreae</taxon>
        <taxon>Rhododendron</taxon>
    </lineage>
</organism>
<dbReference type="PANTHER" id="PTHR46033">
    <property type="entry name" value="PROTEIN MAIN-LIKE 2"/>
    <property type="match status" value="1"/>
</dbReference>
<proteinExistence type="predicted"/>
<name>A0AAV6L2N9_9ERIC</name>
<gene>
    <name evidence="1" type="ORF">RHGRI_008632</name>
</gene>
<accession>A0AAV6L2N9</accession>
<dbReference type="EMBL" id="JACTNZ010000003">
    <property type="protein sequence ID" value="KAG5558734.1"/>
    <property type="molecule type" value="Genomic_DNA"/>
</dbReference>
<keyword evidence="2" id="KW-1185">Reference proteome</keyword>
<dbReference type="GO" id="GO:0010073">
    <property type="term" value="P:meristem maintenance"/>
    <property type="evidence" value="ECO:0007669"/>
    <property type="project" value="InterPro"/>
</dbReference>
<dbReference type="AlphaFoldDB" id="A0AAV6L2N9"/>
<reference evidence="1" key="1">
    <citation type="submission" date="2020-08" db="EMBL/GenBank/DDBJ databases">
        <title>Plant Genome Project.</title>
        <authorList>
            <person name="Zhang R.-G."/>
        </authorList>
    </citation>
    <scope>NUCLEOTIDE SEQUENCE</scope>
    <source>
        <strain evidence="1">WSP0</strain>
        <tissue evidence="1">Leaf</tissue>
    </source>
</reference>
<protein>
    <recommendedName>
        <fullName evidence="3">Aminotransferase-like plant mobile domain-containing protein</fullName>
    </recommendedName>
</protein>
<evidence type="ECO:0000313" key="1">
    <source>
        <dbReference type="EMBL" id="KAG5558734.1"/>
    </source>
</evidence>
<evidence type="ECO:0000313" key="2">
    <source>
        <dbReference type="Proteomes" id="UP000823749"/>
    </source>
</evidence>
<dbReference type="Proteomes" id="UP000823749">
    <property type="component" value="Chromosome 3"/>
</dbReference>
<dbReference type="PANTHER" id="PTHR46033:SF17">
    <property type="entry name" value="AMINOTRANSFERASE-LIKE PLANT MOBILE DOMAIN-CONTAINING PROTEIN"/>
    <property type="match status" value="1"/>
</dbReference>
<evidence type="ECO:0008006" key="3">
    <source>
        <dbReference type="Google" id="ProtNLM"/>
    </source>
</evidence>
<comment type="caution">
    <text evidence="1">The sequence shown here is derived from an EMBL/GenBank/DDBJ whole genome shotgun (WGS) entry which is preliminary data.</text>
</comment>
<sequence>MPETSTFLLCGKKYMISMEDVASLTGLCIDGDAIVWKEEKNVLALCKKVLGKEPPKAAGGAINYSWYCCTPNNTGAKVDAVYLTFLQNDEDFQDFEHIRKYSWGSAMLALLIDNLKKEPSKKGVVNLAGSAALLEVNLCWLIV</sequence>